<gene>
    <name evidence="2" type="ORF">JZO69_01225</name>
</gene>
<dbReference type="RefSeq" id="WP_207111094.1">
    <property type="nucleotide sequence ID" value="NZ_JAFLWD010000003.1"/>
</dbReference>
<dbReference type="EMBL" id="JAFLWD010000003">
    <property type="protein sequence ID" value="MBO0438982.1"/>
    <property type="molecule type" value="Genomic_DNA"/>
</dbReference>
<comment type="caution">
    <text evidence="2">The sequence shown here is derived from an EMBL/GenBank/DDBJ whole genome shotgun (WGS) entry which is preliminary data.</text>
</comment>
<evidence type="ECO:0000256" key="1">
    <source>
        <dbReference type="SAM" id="MobiDB-lite"/>
    </source>
</evidence>
<accession>A0ABS3GUQ9</accession>
<proteinExistence type="predicted"/>
<evidence type="ECO:0000313" key="3">
    <source>
        <dbReference type="Proteomes" id="UP000664632"/>
    </source>
</evidence>
<protein>
    <recommendedName>
        <fullName evidence="4">Lipoprotein</fullName>
    </recommendedName>
</protein>
<dbReference type="PROSITE" id="PS51257">
    <property type="entry name" value="PROKAR_LIPOPROTEIN"/>
    <property type="match status" value="1"/>
</dbReference>
<name>A0ABS3GUQ9_9ENTE</name>
<sequence>MKKVVYGVLLIAVFGLTACGNDKKETSSSSKVEQLESRVKELESSSTKASEMSKQDEEKILSDMTSETNKKIAKAFMSHNLKMDYQDGLTSYEYLPNSYDLENSQTKFISQFGFNAEELADGGGIGIETYQSIEDLKNGEKYLKESSSSPLYMATNDKILSLMYTYQPKDSANKTKMDEEFNKYKEVFEKIQ</sequence>
<dbReference type="Proteomes" id="UP000664632">
    <property type="component" value="Unassembled WGS sequence"/>
</dbReference>
<evidence type="ECO:0008006" key="4">
    <source>
        <dbReference type="Google" id="ProtNLM"/>
    </source>
</evidence>
<feature type="compositionally biased region" description="Basic and acidic residues" evidence="1">
    <location>
        <begin position="33"/>
        <end position="43"/>
    </location>
</feature>
<reference evidence="2 3" key="1">
    <citation type="submission" date="2021-03" db="EMBL/GenBank/DDBJ databases">
        <title>Enterococcal diversity collection.</title>
        <authorList>
            <person name="Gilmore M.S."/>
            <person name="Schwartzman J."/>
            <person name="Van Tyne D."/>
            <person name="Martin M."/>
            <person name="Earl A.M."/>
            <person name="Manson A.L."/>
            <person name="Straub T."/>
            <person name="Salamzade R."/>
            <person name="Saavedra J."/>
            <person name="Lebreton F."/>
            <person name="Prichula J."/>
            <person name="Schaufler K."/>
            <person name="Gaca A."/>
            <person name="Sgardioli B."/>
            <person name="Wagenaar J."/>
            <person name="Strong T."/>
        </authorList>
    </citation>
    <scope>NUCLEOTIDE SEQUENCE [LARGE SCALE GENOMIC DNA]</scope>
    <source>
        <strain evidence="2 3">DIV0869a</strain>
    </source>
</reference>
<evidence type="ECO:0000313" key="2">
    <source>
        <dbReference type="EMBL" id="MBO0438982.1"/>
    </source>
</evidence>
<feature type="region of interest" description="Disordered" evidence="1">
    <location>
        <begin position="22"/>
        <end position="57"/>
    </location>
</feature>
<keyword evidence="3" id="KW-1185">Reference proteome</keyword>
<organism evidence="2 3">
    <name type="scientific">Candidatus Enterococcus ikei</name>
    <dbReference type="NCBI Taxonomy" id="2815326"/>
    <lineage>
        <taxon>Bacteria</taxon>
        <taxon>Bacillati</taxon>
        <taxon>Bacillota</taxon>
        <taxon>Bacilli</taxon>
        <taxon>Lactobacillales</taxon>
        <taxon>Enterococcaceae</taxon>
        <taxon>Enterococcus</taxon>
    </lineage>
</organism>